<proteinExistence type="predicted"/>
<comment type="caution">
    <text evidence="1">The sequence shown here is derived from an EMBL/GenBank/DDBJ whole genome shotgun (WGS) entry which is preliminary data.</text>
</comment>
<dbReference type="RefSeq" id="WP_107254013.1">
    <property type="nucleotide sequence ID" value="NZ_PYOC01000004.1"/>
</dbReference>
<dbReference type="SUPFAM" id="SSF53756">
    <property type="entry name" value="UDP-Glycosyltransferase/glycogen phosphorylase"/>
    <property type="match status" value="1"/>
</dbReference>
<dbReference type="EMBL" id="PYOC01000004">
    <property type="protein sequence ID" value="PSV46809.1"/>
    <property type="molecule type" value="Genomic_DNA"/>
</dbReference>
<dbReference type="AlphaFoldDB" id="A0A2T3L7Z8"/>
<name>A0A2T3L7Z8_9GAMM</name>
<gene>
    <name evidence="1" type="ORF">C9J47_13550</name>
</gene>
<protein>
    <submittedName>
        <fullName evidence="1">Uncharacterized protein</fullName>
    </submittedName>
</protein>
<dbReference type="Proteomes" id="UP000241803">
    <property type="component" value="Unassembled WGS sequence"/>
</dbReference>
<keyword evidence="2" id="KW-1185">Reference proteome</keyword>
<accession>A0A2T3L7Z8</accession>
<reference evidence="1 2" key="1">
    <citation type="submission" date="2018-03" db="EMBL/GenBank/DDBJ databases">
        <title>Whole genome sequencing of Histamine producing bacteria.</title>
        <authorList>
            <person name="Butler K."/>
        </authorList>
    </citation>
    <scope>NUCLEOTIDE SEQUENCE [LARGE SCALE GENOMIC DNA]</scope>
    <source>
        <strain evidence="1 2">ATCC 19614</strain>
    </source>
</reference>
<sequence>MKKIHNLMKKTANRLYRTAIQYSIAGRYNFVEKVIDEEHLIQILSTEYKPKYCVSFNAVWEAFIDLRRANLFSQLDQLYYKKDYSEYIILLVKNIHIIIHLNKTKYLSWAGLVTKGTELSKYYLGKAVYLHPIAINDITTAIIIEGYPDKADINLYLRNMTLRSKLLSPLEFGYLLLKDGEETYMRKLVKKSYFVSKLNVKQYIALLSALNMPSVLIKIHERNKDYASYDVKTFERIYDAYTREGLLDNAKALFDIADKTFFNNQKTLSKAINPHIINNKLERHYWFAKGDLVKAYATYRRQNLAQVLSLVFPSQYTQLTSVIEKAHQPLVFASWGPGDEIRFSQVYNILVRKNSNITITCEPRLHKILCELYPAVNFLPVNRTRRVNNECASIYDALPHKKLHHLMDNALFDSIERYDSISMLTDLLSEQIEIYLSAEQKYIQPPVACVKDIALKNEINELQKTGCKLVGISWRSSIMTTSRNEHYFTIEQLMSLLKLEGVIFVNLQYGDCAVELNELEEKHNIKIHNINIDHYNDFYSVINVMQGLDVIVSAGTTVLELAGLAGTPTYALTNSHGVSYRVSESHKDLWFSNIHYVPSMSHLTKCEVVNYISTELYRVFNEDKTKVINSK</sequence>
<evidence type="ECO:0000313" key="1">
    <source>
        <dbReference type="EMBL" id="PSV46809.1"/>
    </source>
</evidence>
<organism evidence="1 2">
    <name type="scientific">Photobacterium indicum</name>
    <dbReference type="NCBI Taxonomy" id="81447"/>
    <lineage>
        <taxon>Bacteria</taxon>
        <taxon>Pseudomonadati</taxon>
        <taxon>Pseudomonadota</taxon>
        <taxon>Gammaproteobacteria</taxon>
        <taxon>Vibrionales</taxon>
        <taxon>Vibrionaceae</taxon>
        <taxon>Photobacterium</taxon>
    </lineage>
</organism>
<evidence type="ECO:0000313" key="2">
    <source>
        <dbReference type="Proteomes" id="UP000241803"/>
    </source>
</evidence>